<evidence type="ECO:0000256" key="1">
    <source>
        <dbReference type="ARBA" id="ARBA00009477"/>
    </source>
</evidence>
<dbReference type="FunFam" id="2.40.30.170:FF:000010">
    <property type="entry name" value="Efflux RND transporter periplasmic adaptor subunit"/>
    <property type="match status" value="1"/>
</dbReference>
<dbReference type="PANTHER" id="PTHR30097">
    <property type="entry name" value="CATION EFFLUX SYSTEM PROTEIN CUSB"/>
    <property type="match status" value="1"/>
</dbReference>
<dbReference type="NCBIfam" id="TIGR01730">
    <property type="entry name" value="RND_mfp"/>
    <property type="match status" value="1"/>
</dbReference>
<dbReference type="Gene3D" id="2.40.30.170">
    <property type="match status" value="1"/>
</dbReference>
<dbReference type="InterPro" id="IPR058647">
    <property type="entry name" value="BSH_CzcB-like"/>
</dbReference>
<evidence type="ECO:0000259" key="3">
    <source>
        <dbReference type="Pfam" id="PF25954"/>
    </source>
</evidence>
<protein>
    <submittedName>
        <fullName evidence="6">Efflux RND transporter periplasmic adaptor subunit</fullName>
    </submittedName>
</protein>
<dbReference type="Pfam" id="PF25975">
    <property type="entry name" value="CzcB_C"/>
    <property type="match status" value="1"/>
</dbReference>
<proteinExistence type="inferred from homology"/>
<dbReference type="GO" id="GO:0046914">
    <property type="term" value="F:transition metal ion binding"/>
    <property type="evidence" value="ECO:0007669"/>
    <property type="project" value="TreeGrafter"/>
</dbReference>
<dbReference type="InterPro" id="IPR058792">
    <property type="entry name" value="Beta-barrel_RND_2"/>
</dbReference>
<dbReference type="Proteomes" id="UP000275137">
    <property type="component" value="Unassembled WGS sequence"/>
</dbReference>
<dbReference type="InterPro" id="IPR058649">
    <property type="entry name" value="CzcB_C"/>
</dbReference>
<dbReference type="InterPro" id="IPR006143">
    <property type="entry name" value="RND_pump_MFP"/>
</dbReference>
<evidence type="ECO:0000259" key="5">
    <source>
        <dbReference type="Pfam" id="PF25975"/>
    </source>
</evidence>
<dbReference type="Pfam" id="PF25954">
    <property type="entry name" value="Beta-barrel_RND_2"/>
    <property type="match status" value="1"/>
</dbReference>
<reference evidence="6 7" key="1">
    <citation type="submission" date="2018-10" db="EMBL/GenBank/DDBJ databases">
        <authorList>
            <person name="Chen W.-M."/>
        </authorList>
    </citation>
    <scope>NUCLEOTIDE SEQUENCE [LARGE SCALE GENOMIC DNA]</scope>
    <source>
        <strain evidence="6 7">H-5</strain>
    </source>
</reference>
<dbReference type="EMBL" id="RJVP01000003">
    <property type="protein sequence ID" value="ROH86216.1"/>
    <property type="molecule type" value="Genomic_DNA"/>
</dbReference>
<sequence length="392" mass="42902">MYAVPQSLFKPQVFFKPQALIVVSLLALLLSGCKEEAAPVEAEPVDPNVVELTNQLKTTAKVVTVGKSEIREVLRIPGSIQVDEQRVARVGATVTGRITDIDVVLGQDVKQGQLLATLNSTELAQNQLTYIKSMQQIGLQTKAVERARLLLEADVIGAAELQRREAELSAAQADLNAARDQLMILGMSEKAIQQLAQSNTIRSYSNVTSRVAGTVISRKVNLGQVVQPAEELFIVADLSHVWAVAEVPEQQIDLIQEDEEVSIEIPALGNNKITGKLIYVGDVVNPQTRTVTVRTDLTNSESSIKPDMLVSMIVMGKPTPRLSVPVQAIVREENRDHVYVQVAPNKFRLREVVLGTEYEGYVSIVSGLSEGEAIVGEGAFHVNNERKRKELE</sequence>
<dbReference type="GO" id="GO:0016020">
    <property type="term" value="C:membrane"/>
    <property type="evidence" value="ECO:0007669"/>
    <property type="project" value="InterPro"/>
</dbReference>
<dbReference type="GO" id="GO:0060003">
    <property type="term" value="P:copper ion export"/>
    <property type="evidence" value="ECO:0007669"/>
    <property type="project" value="TreeGrafter"/>
</dbReference>
<evidence type="ECO:0000313" key="6">
    <source>
        <dbReference type="EMBL" id="ROH86216.1"/>
    </source>
</evidence>
<keyword evidence="7" id="KW-1185">Reference proteome</keyword>
<dbReference type="SUPFAM" id="SSF111369">
    <property type="entry name" value="HlyD-like secretion proteins"/>
    <property type="match status" value="1"/>
</dbReference>
<organism evidence="6 7">
    <name type="scientific">Pseudomethylobacillus aquaticus</name>
    <dbReference type="NCBI Taxonomy" id="2676064"/>
    <lineage>
        <taxon>Bacteria</taxon>
        <taxon>Pseudomonadati</taxon>
        <taxon>Pseudomonadota</taxon>
        <taxon>Betaproteobacteria</taxon>
        <taxon>Nitrosomonadales</taxon>
        <taxon>Methylophilaceae</taxon>
        <taxon>Pseudomethylobacillus</taxon>
    </lineage>
</organism>
<evidence type="ECO:0000259" key="4">
    <source>
        <dbReference type="Pfam" id="PF25973"/>
    </source>
</evidence>
<dbReference type="InterPro" id="IPR051909">
    <property type="entry name" value="MFP_Cation_Efflux"/>
</dbReference>
<evidence type="ECO:0000313" key="7">
    <source>
        <dbReference type="Proteomes" id="UP000275137"/>
    </source>
</evidence>
<dbReference type="AlphaFoldDB" id="A0A3N0V086"/>
<dbReference type="GO" id="GO:0015679">
    <property type="term" value="P:plasma membrane copper ion transport"/>
    <property type="evidence" value="ECO:0007669"/>
    <property type="project" value="TreeGrafter"/>
</dbReference>
<dbReference type="GO" id="GO:0030288">
    <property type="term" value="C:outer membrane-bounded periplasmic space"/>
    <property type="evidence" value="ECO:0007669"/>
    <property type="project" value="TreeGrafter"/>
</dbReference>
<dbReference type="RefSeq" id="WP_123237278.1">
    <property type="nucleotide sequence ID" value="NZ_RJVP01000003.1"/>
</dbReference>
<feature type="domain" description="CzcB-like C-terminal circularly permuted SH3-like" evidence="5">
    <location>
        <begin position="323"/>
        <end position="382"/>
    </location>
</feature>
<gene>
    <name evidence="6" type="ORF">ED236_07155</name>
</gene>
<feature type="domain" description="CusB-like beta-barrel" evidence="3">
    <location>
        <begin position="241"/>
        <end position="315"/>
    </location>
</feature>
<dbReference type="GO" id="GO:0022857">
    <property type="term" value="F:transmembrane transporter activity"/>
    <property type="evidence" value="ECO:0007669"/>
    <property type="project" value="InterPro"/>
</dbReference>
<dbReference type="PANTHER" id="PTHR30097:SF4">
    <property type="entry name" value="SLR6042 PROTEIN"/>
    <property type="match status" value="1"/>
</dbReference>
<feature type="domain" description="CzcB-like barrel-sandwich hybrid" evidence="4">
    <location>
        <begin position="86"/>
        <end position="237"/>
    </location>
</feature>
<dbReference type="Pfam" id="PF25973">
    <property type="entry name" value="BSH_CzcB"/>
    <property type="match status" value="1"/>
</dbReference>
<comment type="similarity">
    <text evidence="1">Belongs to the membrane fusion protein (MFP) (TC 8.A.1) family.</text>
</comment>
<evidence type="ECO:0000256" key="2">
    <source>
        <dbReference type="ARBA" id="ARBA00022448"/>
    </source>
</evidence>
<keyword evidence="2" id="KW-0813">Transport</keyword>
<dbReference type="Gene3D" id="2.40.50.100">
    <property type="match status" value="1"/>
</dbReference>
<accession>A0A3N0V086</accession>
<dbReference type="Gene3D" id="2.40.420.20">
    <property type="match status" value="1"/>
</dbReference>
<comment type="caution">
    <text evidence="6">The sequence shown here is derived from an EMBL/GenBank/DDBJ whole genome shotgun (WGS) entry which is preliminary data.</text>
</comment>
<name>A0A3N0V086_9PROT</name>